<dbReference type="InterPro" id="IPR000109">
    <property type="entry name" value="POT_fam"/>
</dbReference>
<evidence type="ECO:0000256" key="6">
    <source>
        <dbReference type="SAM" id="MobiDB-lite"/>
    </source>
</evidence>
<feature type="transmembrane region" description="Helical" evidence="7">
    <location>
        <begin position="124"/>
        <end position="142"/>
    </location>
</feature>
<feature type="transmembrane region" description="Helical" evidence="7">
    <location>
        <begin position="212"/>
        <end position="231"/>
    </location>
</feature>
<keyword evidence="5 7" id="KW-0472">Membrane</keyword>
<keyword evidence="4 7" id="KW-1133">Transmembrane helix</keyword>
<dbReference type="HOGENOM" id="CLU_004790_4_2_1"/>
<name>A0A084GCR8_PSEDA</name>
<dbReference type="RefSeq" id="XP_016644929.1">
    <property type="nucleotide sequence ID" value="XM_016785553.1"/>
</dbReference>
<feature type="transmembrane region" description="Helical" evidence="7">
    <location>
        <begin position="395"/>
        <end position="417"/>
    </location>
</feature>
<dbReference type="SUPFAM" id="SSF103473">
    <property type="entry name" value="MFS general substrate transporter"/>
    <property type="match status" value="2"/>
</dbReference>
<dbReference type="KEGG" id="sapo:SAPIO_CDS2569"/>
<dbReference type="InterPro" id="IPR036259">
    <property type="entry name" value="MFS_trans_sf"/>
</dbReference>
<proteinExistence type="inferred from homology"/>
<dbReference type="GO" id="GO:0006857">
    <property type="term" value="P:oligopeptide transport"/>
    <property type="evidence" value="ECO:0007669"/>
    <property type="project" value="InterPro"/>
</dbReference>
<dbReference type="EMBL" id="JOWA01000086">
    <property type="protein sequence ID" value="KEZ45130.1"/>
    <property type="molecule type" value="Genomic_DNA"/>
</dbReference>
<evidence type="ECO:0000313" key="9">
    <source>
        <dbReference type="Proteomes" id="UP000028545"/>
    </source>
</evidence>
<feature type="transmembrane region" description="Helical" evidence="7">
    <location>
        <begin position="485"/>
        <end position="504"/>
    </location>
</feature>
<protein>
    <submittedName>
        <fullName evidence="8">MFS peptide transporter</fullName>
    </submittedName>
</protein>
<gene>
    <name evidence="8" type="ORF">SAPIO_CDS2569</name>
</gene>
<dbReference type="Pfam" id="PF00854">
    <property type="entry name" value="PTR2"/>
    <property type="match status" value="1"/>
</dbReference>
<dbReference type="Gene3D" id="1.20.1250.20">
    <property type="entry name" value="MFS general substrate transporter like domains"/>
    <property type="match status" value="1"/>
</dbReference>
<dbReference type="AlphaFoldDB" id="A0A084GCR8"/>
<comment type="subcellular location">
    <subcellularLocation>
        <location evidence="1">Membrane</location>
        <topology evidence="1">Multi-pass membrane protein</topology>
    </subcellularLocation>
</comment>
<feature type="transmembrane region" description="Helical" evidence="7">
    <location>
        <begin position="325"/>
        <end position="344"/>
    </location>
</feature>
<dbReference type="OrthoDB" id="8904098at2759"/>
<dbReference type="PROSITE" id="PS01022">
    <property type="entry name" value="PTR2_1"/>
    <property type="match status" value="1"/>
</dbReference>
<evidence type="ECO:0000256" key="2">
    <source>
        <dbReference type="ARBA" id="ARBA00005982"/>
    </source>
</evidence>
<evidence type="ECO:0000256" key="5">
    <source>
        <dbReference type="ARBA" id="ARBA00023136"/>
    </source>
</evidence>
<dbReference type="GO" id="GO:0022857">
    <property type="term" value="F:transmembrane transporter activity"/>
    <property type="evidence" value="ECO:0007669"/>
    <property type="project" value="InterPro"/>
</dbReference>
<feature type="transmembrane region" description="Helical" evidence="7">
    <location>
        <begin position="237"/>
        <end position="258"/>
    </location>
</feature>
<evidence type="ECO:0000256" key="7">
    <source>
        <dbReference type="SAM" id="Phobius"/>
    </source>
</evidence>
<feature type="region of interest" description="Disordered" evidence="6">
    <location>
        <begin position="20"/>
        <end position="43"/>
    </location>
</feature>
<feature type="transmembrane region" description="Helical" evidence="7">
    <location>
        <begin position="154"/>
        <end position="174"/>
    </location>
</feature>
<evidence type="ECO:0000256" key="4">
    <source>
        <dbReference type="ARBA" id="ARBA00022989"/>
    </source>
</evidence>
<dbReference type="GeneID" id="27721641"/>
<dbReference type="InterPro" id="IPR018456">
    <property type="entry name" value="PTR2_symporter_CS"/>
</dbReference>
<comment type="similarity">
    <text evidence="2">Belongs to the major facilitator superfamily. Proton-dependent oligopeptide transporter (POT/PTR) (TC 2.A.17) family.</text>
</comment>
<feature type="transmembrane region" description="Helical" evidence="7">
    <location>
        <begin position="510"/>
        <end position="531"/>
    </location>
</feature>
<dbReference type="VEuPathDB" id="FungiDB:SAPIO_CDS2569"/>
<comment type="caution">
    <text evidence="8">The sequence shown here is derived from an EMBL/GenBank/DDBJ whole genome shotgun (WGS) entry which is preliminary data.</text>
</comment>
<dbReference type="Proteomes" id="UP000028545">
    <property type="component" value="Unassembled WGS sequence"/>
</dbReference>
<keyword evidence="9" id="KW-1185">Reference proteome</keyword>
<keyword evidence="3 7" id="KW-0812">Transmembrane</keyword>
<accession>A0A084GCR8</accession>
<dbReference type="OMA" id="WMHGAEG"/>
<evidence type="ECO:0000256" key="3">
    <source>
        <dbReference type="ARBA" id="ARBA00022692"/>
    </source>
</evidence>
<sequence length="547" mass="60382">MTVPFGADNDKKRLELQDEELAAGSLSSNPEGREPTESEKRTLRRVSDSIPKVAYVVAVVELCERFTYYGASALFQNYVSTHHGLDQPRKTATALSTFFIFFSYVTAIFGAVVADQYLGRYKTILVFSGIYSVGLLILWSTALAESLGNQGKLAAFAVSLTIIGLGTGGIKSNVAPMIGDQYKHRPLVTRTDSKTGERVIVDPAITYNRIYILYYGCIEIGSLSSLATPFMERDYGFWQPFLMTFLVFCVAVAVFVWGRRYYVIEPPRGSVIVSCFKAVGIMIANRSLDAPKPSRRAAQGITTSVPWDDKFVDEVKQTLNACKLFAFYPVIWICFSQLSSNLVSQAGQMKRGDVPNDFMRSLETVTILLFLPIIDRVIFPVLRRHGIILRPIKRITIGFASIGLGVAYAAIVQHLIYNAGPCYDKPLACPAAKQDGKILPNDVHIAVQTPLYVFFGLASLFINTTGPEYAYTHSPPGLKSFVQSLYLLTVAVGSAIALSLVPVTGDPDVLWMYTGVAVAVFVIGTAMYILLRHLDAEEDKLYESKDY</sequence>
<evidence type="ECO:0000256" key="1">
    <source>
        <dbReference type="ARBA" id="ARBA00004141"/>
    </source>
</evidence>
<feature type="transmembrane region" description="Helical" evidence="7">
    <location>
        <begin position="91"/>
        <end position="112"/>
    </location>
</feature>
<feature type="transmembrane region" description="Helical" evidence="7">
    <location>
        <begin position="364"/>
        <end position="383"/>
    </location>
</feature>
<dbReference type="PANTHER" id="PTHR11654">
    <property type="entry name" value="OLIGOPEPTIDE TRANSPORTER-RELATED"/>
    <property type="match status" value="1"/>
</dbReference>
<organism evidence="8 9">
    <name type="scientific">Pseudallescheria apiosperma</name>
    <name type="common">Scedosporium apiospermum</name>
    <dbReference type="NCBI Taxonomy" id="563466"/>
    <lineage>
        <taxon>Eukaryota</taxon>
        <taxon>Fungi</taxon>
        <taxon>Dikarya</taxon>
        <taxon>Ascomycota</taxon>
        <taxon>Pezizomycotina</taxon>
        <taxon>Sordariomycetes</taxon>
        <taxon>Hypocreomycetidae</taxon>
        <taxon>Microascales</taxon>
        <taxon>Microascaceae</taxon>
        <taxon>Scedosporium</taxon>
    </lineage>
</organism>
<reference evidence="8 9" key="1">
    <citation type="journal article" date="2014" name="Genome Announc.">
        <title>Draft genome sequence of the pathogenic fungus Scedosporium apiospermum.</title>
        <authorList>
            <person name="Vandeputte P."/>
            <person name="Ghamrawi S."/>
            <person name="Rechenmann M."/>
            <person name="Iltis A."/>
            <person name="Giraud S."/>
            <person name="Fleury M."/>
            <person name="Thornton C."/>
            <person name="Delhaes L."/>
            <person name="Meyer W."/>
            <person name="Papon N."/>
            <person name="Bouchara J.P."/>
        </authorList>
    </citation>
    <scope>NUCLEOTIDE SEQUENCE [LARGE SCALE GENOMIC DNA]</scope>
    <source>
        <strain evidence="8 9">IHEM 14462</strain>
    </source>
</reference>
<dbReference type="GO" id="GO:0016020">
    <property type="term" value="C:membrane"/>
    <property type="evidence" value="ECO:0007669"/>
    <property type="project" value="UniProtKB-SubCell"/>
</dbReference>
<feature type="compositionally biased region" description="Basic and acidic residues" evidence="6">
    <location>
        <begin position="31"/>
        <end position="43"/>
    </location>
</feature>
<evidence type="ECO:0000313" key="8">
    <source>
        <dbReference type="EMBL" id="KEZ45130.1"/>
    </source>
</evidence>
<feature type="transmembrane region" description="Helical" evidence="7">
    <location>
        <begin position="445"/>
        <end position="464"/>
    </location>
</feature>